<sequence>DNSQELFAFEWENPKTRRKTQLSWKVLSQGFKNSQTIFGNQLARELQIWKRQEPKGVILQYVDDILIVARTRDDCIQLNVSLLNSLRLSGYRVSKYKAQIAKEAVLYLGLEI</sequence>
<feature type="domain" description="Reverse transcriptase" evidence="3">
    <location>
        <begin position="1"/>
        <end position="112"/>
    </location>
</feature>
<dbReference type="InterPro" id="IPR000477">
    <property type="entry name" value="RT_dom"/>
</dbReference>
<dbReference type="AlphaFoldDB" id="A0A7L3MC80"/>
<dbReference type="GO" id="GO:0004523">
    <property type="term" value="F:RNA-DNA hybrid ribonuclease activity"/>
    <property type="evidence" value="ECO:0007669"/>
    <property type="project" value="UniProtKB-EC"/>
</dbReference>
<accession>A0A7L3MC80</accession>
<comment type="caution">
    <text evidence="4">The sequence shown here is derived from an EMBL/GenBank/DDBJ whole genome shotgun (WGS) entry which is preliminary data.</text>
</comment>
<dbReference type="Proteomes" id="UP000558460">
    <property type="component" value="Unassembled WGS sequence"/>
</dbReference>
<protein>
    <recommendedName>
        <fullName evidence="2">ribonuclease H</fullName>
        <ecNumber evidence="2">3.1.26.4</ecNumber>
    </recommendedName>
</protein>
<dbReference type="PANTHER" id="PTHR33064:SF37">
    <property type="entry name" value="RIBONUCLEASE H"/>
    <property type="match status" value="1"/>
</dbReference>
<dbReference type="InterPro" id="IPR043128">
    <property type="entry name" value="Rev_trsase/Diguanyl_cyclase"/>
</dbReference>
<feature type="non-terminal residue" evidence="4">
    <location>
        <position position="112"/>
    </location>
</feature>
<gene>
    <name evidence="4" type="primary">Ervk8</name>
    <name evidence="4" type="ORF">HORVUL_R10874</name>
</gene>
<dbReference type="EC" id="3.1.26.4" evidence="2"/>
<dbReference type="SUPFAM" id="SSF56672">
    <property type="entry name" value="DNA/RNA polymerases"/>
    <property type="match status" value="1"/>
</dbReference>
<evidence type="ECO:0000313" key="5">
    <source>
        <dbReference type="Proteomes" id="UP000558460"/>
    </source>
</evidence>
<feature type="non-terminal residue" evidence="4">
    <location>
        <position position="1"/>
    </location>
</feature>
<evidence type="ECO:0000256" key="2">
    <source>
        <dbReference type="ARBA" id="ARBA00012180"/>
    </source>
</evidence>
<dbReference type="Gene3D" id="3.30.70.270">
    <property type="match status" value="1"/>
</dbReference>
<evidence type="ECO:0000259" key="3">
    <source>
        <dbReference type="PROSITE" id="PS50878"/>
    </source>
</evidence>
<comment type="similarity">
    <text evidence="1">Belongs to the beta type-B retroviral polymerase family. HERV class-II K(HML-2) pol subfamily.</text>
</comment>
<reference evidence="4 5" key="1">
    <citation type="submission" date="2019-09" db="EMBL/GenBank/DDBJ databases">
        <title>Bird 10,000 Genomes (B10K) Project - Family phase.</title>
        <authorList>
            <person name="Zhang G."/>
        </authorList>
    </citation>
    <scope>NUCLEOTIDE SEQUENCE [LARGE SCALE GENOMIC DNA]</scope>
    <source>
        <strain evidence="4">B10K-DU-029-69</strain>
        <tissue evidence="4">Muscle</tissue>
    </source>
</reference>
<proteinExistence type="inferred from homology"/>
<dbReference type="InterPro" id="IPR043502">
    <property type="entry name" value="DNA/RNA_pol_sf"/>
</dbReference>
<dbReference type="PANTHER" id="PTHR33064">
    <property type="entry name" value="POL PROTEIN"/>
    <property type="match status" value="1"/>
</dbReference>
<evidence type="ECO:0000256" key="1">
    <source>
        <dbReference type="ARBA" id="ARBA00010879"/>
    </source>
</evidence>
<dbReference type="PROSITE" id="PS50878">
    <property type="entry name" value="RT_POL"/>
    <property type="match status" value="1"/>
</dbReference>
<dbReference type="InterPro" id="IPR051320">
    <property type="entry name" value="Viral_Replic_Matur_Polypro"/>
</dbReference>
<dbReference type="OrthoDB" id="9113925at2759"/>
<dbReference type="Pfam" id="PF00078">
    <property type="entry name" value="RVT_1"/>
    <property type="match status" value="1"/>
</dbReference>
<name>A0A7L3MC80_9PASS</name>
<evidence type="ECO:0000313" key="4">
    <source>
        <dbReference type="EMBL" id="NXU63383.1"/>
    </source>
</evidence>
<keyword evidence="5" id="KW-1185">Reference proteome</keyword>
<dbReference type="EMBL" id="VZUA01054334">
    <property type="protein sequence ID" value="NXU63383.1"/>
    <property type="molecule type" value="Genomic_DNA"/>
</dbReference>
<organism evidence="4 5">
    <name type="scientific">Horornis vulcanius</name>
    <dbReference type="NCBI Taxonomy" id="2585811"/>
    <lineage>
        <taxon>Eukaryota</taxon>
        <taxon>Metazoa</taxon>
        <taxon>Chordata</taxon>
        <taxon>Craniata</taxon>
        <taxon>Vertebrata</taxon>
        <taxon>Euteleostomi</taxon>
        <taxon>Archelosauria</taxon>
        <taxon>Archosauria</taxon>
        <taxon>Dinosauria</taxon>
        <taxon>Saurischia</taxon>
        <taxon>Theropoda</taxon>
        <taxon>Coelurosauria</taxon>
        <taxon>Aves</taxon>
        <taxon>Neognathae</taxon>
        <taxon>Neoaves</taxon>
        <taxon>Telluraves</taxon>
        <taxon>Australaves</taxon>
        <taxon>Passeriformes</taxon>
        <taxon>Sylvioidea</taxon>
        <taxon>Scotocercidae</taxon>
        <taxon>Horornis</taxon>
    </lineage>
</organism>